<feature type="compositionally biased region" description="Pro residues" evidence="1">
    <location>
        <begin position="43"/>
        <end position="59"/>
    </location>
</feature>
<feature type="region of interest" description="Disordered" evidence="1">
    <location>
        <begin position="305"/>
        <end position="386"/>
    </location>
</feature>
<evidence type="ECO:0000256" key="1">
    <source>
        <dbReference type="SAM" id="MobiDB-lite"/>
    </source>
</evidence>
<evidence type="ECO:0000313" key="3">
    <source>
        <dbReference type="Proteomes" id="UP000313359"/>
    </source>
</evidence>
<feature type="compositionally biased region" description="Low complexity" evidence="1">
    <location>
        <begin position="369"/>
        <end position="386"/>
    </location>
</feature>
<dbReference type="AlphaFoldDB" id="A0A5C2RY51"/>
<name>A0A5C2RY51_9APHY</name>
<gene>
    <name evidence="2" type="ORF">L227DRAFT_614830</name>
</gene>
<feature type="compositionally biased region" description="Low complexity" evidence="1">
    <location>
        <begin position="305"/>
        <end position="316"/>
    </location>
</feature>
<proteinExistence type="predicted"/>
<protein>
    <submittedName>
        <fullName evidence="2">Uncharacterized protein</fullName>
    </submittedName>
</protein>
<accession>A0A5C2RY51</accession>
<feature type="compositionally biased region" description="Low complexity" evidence="1">
    <location>
        <begin position="69"/>
        <end position="105"/>
    </location>
</feature>
<reference evidence="2" key="1">
    <citation type="journal article" date="2018" name="Genome Biol. Evol.">
        <title>Genomics and development of Lentinus tigrinus, a white-rot wood-decaying mushroom with dimorphic fruiting bodies.</title>
        <authorList>
            <person name="Wu B."/>
            <person name="Xu Z."/>
            <person name="Knudson A."/>
            <person name="Carlson A."/>
            <person name="Chen N."/>
            <person name="Kovaka S."/>
            <person name="LaButti K."/>
            <person name="Lipzen A."/>
            <person name="Pennachio C."/>
            <person name="Riley R."/>
            <person name="Schakwitz W."/>
            <person name="Umezawa K."/>
            <person name="Ohm R.A."/>
            <person name="Grigoriev I.V."/>
            <person name="Nagy L.G."/>
            <person name="Gibbons J."/>
            <person name="Hibbett D."/>
        </authorList>
    </citation>
    <scope>NUCLEOTIDE SEQUENCE [LARGE SCALE GENOMIC DNA]</scope>
    <source>
        <strain evidence="2">ALCF2SS1-6</strain>
    </source>
</reference>
<dbReference type="STRING" id="1328759.A0A5C2RY51"/>
<sequence>MSAIAAHYANALDRRYPDPAAHYDPAAFFSYSQPSLNAVTANAPPPPPPPPSAPPPPAGPSYVWDTHEPVQSPSYSTSSSSSLSANPPGPSSLHSYPSEYSSHRPLLPPRHPQHFPVPSASSATAPALPSPSSRPSYLSGARSYSSLAAAAAAANVSPSASPSLPSRLHNAQWDESALYTIEPSEPTSPPPASPSSTPATPPIKEEDPDSFIIEVNVPADQPTASPMPEVPLRATHAPPKMRKMMYSFRLENFAMHDGIRSAATQPGPGGIEVGPLKQKPVLLEWQVELNEPLVPQDDVFQYAAAASATKTSSRTSDLLRPHSPPSPRSSSRAVYDSTSSPSPSISLDYPTTVDNDSWDASSSGYGSVTDPSSGTTSGMGGSPTFSSVMTPAQSLAWNLRYSESEMGLEASSYRRQGSVQSSLSRVSQAHGQYVFGGSSKPAYPQASQYGHDSSGFSRANAVGNRYADVYASSTSASGWYRSS</sequence>
<feature type="compositionally biased region" description="Low complexity" evidence="1">
    <location>
        <begin position="118"/>
        <end position="168"/>
    </location>
</feature>
<organism evidence="2 3">
    <name type="scientific">Lentinus tigrinus ALCF2SS1-6</name>
    <dbReference type="NCBI Taxonomy" id="1328759"/>
    <lineage>
        <taxon>Eukaryota</taxon>
        <taxon>Fungi</taxon>
        <taxon>Dikarya</taxon>
        <taxon>Basidiomycota</taxon>
        <taxon>Agaricomycotina</taxon>
        <taxon>Agaricomycetes</taxon>
        <taxon>Polyporales</taxon>
        <taxon>Polyporaceae</taxon>
        <taxon>Lentinus</taxon>
    </lineage>
</organism>
<feature type="compositionally biased region" description="Low complexity" evidence="1">
    <location>
        <begin position="328"/>
        <end position="346"/>
    </location>
</feature>
<feature type="compositionally biased region" description="Polar residues" evidence="1">
    <location>
        <begin position="352"/>
        <end position="366"/>
    </location>
</feature>
<dbReference type="Proteomes" id="UP000313359">
    <property type="component" value="Unassembled WGS sequence"/>
</dbReference>
<evidence type="ECO:0000313" key="2">
    <source>
        <dbReference type="EMBL" id="RPD55949.1"/>
    </source>
</evidence>
<dbReference type="EMBL" id="ML122291">
    <property type="protein sequence ID" value="RPD55949.1"/>
    <property type="molecule type" value="Genomic_DNA"/>
</dbReference>
<keyword evidence="3" id="KW-1185">Reference proteome</keyword>
<feature type="region of interest" description="Disordered" evidence="1">
    <location>
        <begin position="37"/>
        <end position="208"/>
    </location>
</feature>
<dbReference type="OrthoDB" id="3270670at2759"/>